<dbReference type="GO" id="GO:0004519">
    <property type="term" value="F:endonuclease activity"/>
    <property type="evidence" value="ECO:0007669"/>
    <property type="project" value="UniProtKB-KW"/>
</dbReference>
<dbReference type="Gene3D" id="1.10.30.50">
    <property type="match status" value="1"/>
</dbReference>
<keyword evidence="2" id="KW-0378">Hydrolase</keyword>
<evidence type="ECO:0000313" key="3">
    <source>
        <dbReference type="Proteomes" id="UP001207654"/>
    </source>
</evidence>
<dbReference type="InterPro" id="IPR003615">
    <property type="entry name" value="HNH_nuc"/>
</dbReference>
<keyword evidence="3" id="KW-1185">Reference proteome</keyword>
<protein>
    <submittedName>
        <fullName evidence="2">HNH endonuclease</fullName>
    </submittedName>
</protein>
<organism evidence="2 3">
    <name type="scientific">Archangium lansingense</name>
    <dbReference type="NCBI Taxonomy" id="2995310"/>
    <lineage>
        <taxon>Bacteria</taxon>
        <taxon>Pseudomonadati</taxon>
        <taxon>Myxococcota</taxon>
        <taxon>Myxococcia</taxon>
        <taxon>Myxococcales</taxon>
        <taxon>Cystobacterineae</taxon>
        <taxon>Archangiaceae</taxon>
        <taxon>Archangium</taxon>
    </lineage>
</organism>
<keyword evidence="2" id="KW-0540">Nuclease</keyword>
<feature type="domain" description="HNH nuclease" evidence="1">
    <location>
        <begin position="44"/>
        <end position="100"/>
    </location>
</feature>
<sequence length="225" mass="25791">MIRVKRGRAPDVLTRNRARWLRDLQRARTPKARKRVLERYRHKEVKDALVALFHGKCAYCESFIRHVDYGHIEHYRPKAKYPRRVFTWSNLVLACGVCNGSEYKGDEFPLKAQGGPLINPCAEDPAPHLSFEYDPVAKLASVRGKTPRGDTTERLLGLNRQDLRTYRSTHVKRLWFIAQKAATEPEARQLLDEAAASTREYSAFAQLLRNALLNGFSFASIPLKS</sequence>
<evidence type="ECO:0000313" key="2">
    <source>
        <dbReference type="EMBL" id="MCY1082734.1"/>
    </source>
</evidence>
<accession>A0ABT4APF5</accession>
<comment type="caution">
    <text evidence="2">The sequence shown here is derived from an EMBL/GenBank/DDBJ whole genome shotgun (WGS) entry which is preliminary data.</text>
</comment>
<name>A0ABT4APF5_9BACT</name>
<evidence type="ECO:0000259" key="1">
    <source>
        <dbReference type="SMART" id="SM00507"/>
    </source>
</evidence>
<dbReference type="InterPro" id="IPR002711">
    <property type="entry name" value="HNH"/>
</dbReference>
<dbReference type="Proteomes" id="UP001207654">
    <property type="component" value="Unassembled WGS sequence"/>
</dbReference>
<reference evidence="2 3" key="1">
    <citation type="submission" date="2022-11" db="EMBL/GenBank/DDBJ databases">
        <title>Minimal conservation of predation-associated metabolite biosynthetic gene clusters underscores biosynthetic potential of Myxococcota including descriptions for ten novel species: Archangium lansinium sp. nov., Myxococcus landrumus sp. nov., Nannocystis bai.</title>
        <authorList>
            <person name="Ahearne A."/>
            <person name="Stevens C."/>
            <person name="Phillips K."/>
        </authorList>
    </citation>
    <scope>NUCLEOTIDE SEQUENCE [LARGE SCALE GENOMIC DNA]</scope>
    <source>
        <strain evidence="2 3">MIWBW</strain>
    </source>
</reference>
<dbReference type="RefSeq" id="WP_267541292.1">
    <property type="nucleotide sequence ID" value="NZ_JAPNKA010000001.1"/>
</dbReference>
<keyword evidence="2" id="KW-0255">Endonuclease</keyword>
<proteinExistence type="predicted"/>
<dbReference type="Pfam" id="PF01844">
    <property type="entry name" value="HNH"/>
    <property type="match status" value="1"/>
</dbReference>
<gene>
    <name evidence="2" type="ORF">OV287_50620</name>
</gene>
<dbReference type="CDD" id="cd00085">
    <property type="entry name" value="HNHc"/>
    <property type="match status" value="1"/>
</dbReference>
<dbReference type="EMBL" id="JAPNKA010000001">
    <property type="protein sequence ID" value="MCY1082734.1"/>
    <property type="molecule type" value="Genomic_DNA"/>
</dbReference>
<dbReference type="SMART" id="SM00507">
    <property type="entry name" value="HNHc"/>
    <property type="match status" value="1"/>
</dbReference>